<sequence length="156" mass="17514">MTTIQTFAFLFVILALGLFLAPMVKVEGFSTNKQDLETPGVYPLAVDKPLLDSFPLTGRKEVSNNNYSDIWKEYPEFSKSSYKQLTNNLRYVNTPDDGTCIRADMCGALYKKKKNKSNIVNPLPPAEEGAGARVGYYRSEPNLLAYSIPDNENILY</sequence>
<evidence type="ECO:0000313" key="1">
    <source>
        <dbReference type="EMBL" id="QHT88562.1"/>
    </source>
</evidence>
<accession>A0A6C0I6Z1</accession>
<dbReference type="EMBL" id="MN740119">
    <property type="protein sequence ID" value="QHT88562.1"/>
    <property type="molecule type" value="Genomic_DNA"/>
</dbReference>
<reference evidence="1" key="1">
    <citation type="journal article" date="2020" name="Nature">
        <title>Giant virus diversity and host interactions through global metagenomics.</title>
        <authorList>
            <person name="Schulz F."/>
            <person name="Roux S."/>
            <person name="Paez-Espino D."/>
            <person name="Jungbluth S."/>
            <person name="Walsh D.A."/>
            <person name="Denef V.J."/>
            <person name="McMahon K.D."/>
            <person name="Konstantinidis K.T."/>
            <person name="Eloe-Fadrosh E.A."/>
            <person name="Kyrpides N.C."/>
            <person name="Woyke T."/>
        </authorList>
    </citation>
    <scope>NUCLEOTIDE SEQUENCE</scope>
    <source>
        <strain evidence="1">GVMAG-M-3300023184-51</strain>
    </source>
</reference>
<organism evidence="1">
    <name type="scientific">viral metagenome</name>
    <dbReference type="NCBI Taxonomy" id="1070528"/>
    <lineage>
        <taxon>unclassified sequences</taxon>
        <taxon>metagenomes</taxon>
        <taxon>organismal metagenomes</taxon>
    </lineage>
</organism>
<protein>
    <submittedName>
        <fullName evidence="1">Uncharacterized protein</fullName>
    </submittedName>
</protein>
<name>A0A6C0I6Z1_9ZZZZ</name>
<proteinExistence type="predicted"/>
<dbReference type="AlphaFoldDB" id="A0A6C0I6Z1"/>